<feature type="transmembrane region" description="Helical" evidence="1">
    <location>
        <begin position="27"/>
        <end position="47"/>
    </location>
</feature>
<dbReference type="Proteomes" id="UP000451386">
    <property type="component" value="Unassembled WGS sequence"/>
</dbReference>
<evidence type="ECO:0000313" key="5">
    <source>
        <dbReference type="Proteomes" id="UP000451386"/>
    </source>
</evidence>
<dbReference type="EMBL" id="QRLR01000002">
    <property type="protein sequence ID" value="RHJ23973.1"/>
    <property type="molecule type" value="Genomic_DNA"/>
</dbReference>
<dbReference type="Proteomes" id="UP000283727">
    <property type="component" value="Unassembled WGS sequence"/>
</dbReference>
<dbReference type="AlphaFoldDB" id="A0A415C6U7"/>
<keyword evidence="1" id="KW-1133">Transmembrane helix</keyword>
<evidence type="ECO:0000256" key="1">
    <source>
        <dbReference type="SAM" id="Phobius"/>
    </source>
</evidence>
<evidence type="ECO:0000313" key="4">
    <source>
        <dbReference type="Proteomes" id="UP000283727"/>
    </source>
</evidence>
<protein>
    <submittedName>
        <fullName evidence="3">Symporter</fullName>
    </submittedName>
</protein>
<organism evidence="3 4">
    <name type="scientific">Bifidobacterium bifidum</name>
    <dbReference type="NCBI Taxonomy" id="1681"/>
    <lineage>
        <taxon>Bacteria</taxon>
        <taxon>Bacillati</taxon>
        <taxon>Actinomycetota</taxon>
        <taxon>Actinomycetes</taxon>
        <taxon>Bifidobacteriales</taxon>
        <taxon>Bifidobacteriaceae</taxon>
        <taxon>Bifidobacterium</taxon>
    </lineage>
</organism>
<accession>A0A415C6U7</accession>
<reference evidence="3 4" key="1">
    <citation type="submission" date="2018-08" db="EMBL/GenBank/DDBJ databases">
        <title>A genome reference for cultivated species of the human gut microbiota.</title>
        <authorList>
            <person name="Zou Y."/>
            <person name="Xue W."/>
            <person name="Luo G."/>
        </authorList>
    </citation>
    <scope>NUCLEOTIDE SEQUENCE [LARGE SCALE GENOMIC DNA]</scope>
    <source>
        <strain evidence="3 4">AM12-10</strain>
    </source>
</reference>
<evidence type="ECO:0000313" key="2">
    <source>
        <dbReference type="EMBL" id="KAB7487121.1"/>
    </source>
</evidence>
<comment type="caution">
    <text evidence="3">The sequence shown here is derived from an EMBL/GenBank/DDBJ whole genome shotgun (WGS) entry which is preliminary data.</text>
</comment>
<name>A0A415C6U7_BIFBI</name>
<dbReference type="EMBL" id="WDOP01000002">
    <property type="protein sequence ID" value="KAB7487121.1"/>
    <property type="molecule type" value="Genomic_DNA"/>
</dbReference>
<reference evidence="2 5" key="2">
    <citation type="journal article" date="2019" name="Nat. Med.">
        <title>A library of human gut bacterial isolates paired with longitudinal multiomics data enables mechanistic microbiome research.</title>
        <authorList>
            <person name="Poyet M."/>
            <person name="Groussin M."/>
            <person name="Gibbons S.M."/>
            <person name="Avila-Pacheco J."/>
            <person name="Jiang X."/>
            <person name="Kearney S.M."/>
            <person name="Perrotta A.R."/>
            <person name="Berdy B."/>
            <person name="Zhao S."/>
            <person name="Lieberman T.D."/>
            <person name="Swanson P.K."/>
            <person name="Smith M."/>
            <person name="Roesemann S."/>
            <person name="Alexander J.E."/>
            <person name="Rich S.A."/>
            <person name="Livny J."/>
            <person name="Vlamakis H."/>
            <person name="Clish C."/>
            <person name="Bullock K."/>
            <person name="Deik A."/>
            <person name="Scott J."/>
            <person name="Pierce K.A."/>
            <person name="Xavier R.J."/>
            <person name="Alm E.J."/>
        </authorList>
    </citation>
    <scope>NUCLEOTIDE SEQUENCE [LARGE SCALE GENOMIC DNA]</scope>
    <source>
        <strain evidence="2 5">BIOML-A13</strain>
    </source>
</reference>
<proteinExistence type="predicted"/>
<keyword evidence="1" id="KW-0812">Transmembrane</keyword>
<keyword evidence="1" id="KW-0472">Membrane</keyword>
<sequence length="58" mass="5937">MKVGQSVAMLLFTGVSTIGVASGAGYRIAAVCAAVLCGIGGIVFAFYNERKVLNRLDG</sequence>
<gene>
    <name evidence="3" type="ORF">DW137_05130</name>
    <name evidence="2" type="ORF">GBA83_03770</name>
</gene>
<evidence type="ECO:0000313" key="3">
    <source>
        <dbReference type="EMBL" id="RHJ23973.1"/>
    </source>
</evidence>